<dbReference type="RefSeq" id="WP_144539197.1">
    <property type="nucleotide sequence ID" value="NZ_JACSQO010000008.1"/>
</dbReference>
<feature type="domain" description="VOC" evidence="1">
    <location>
        <begin position="2"/>
        <end position="117"/>
    </location>
</feature>
<dbReference type="Proteomes" id="UP000640786">
    <property type="component" value="Unassembled WGS sequence"/>
</dbReference>
<evidence type="ECO:0000313" key="2">
    <source>
        <dbReference type="EMBL" id="MBD7945426.1"/>
    </source>
</evidence>
<sequence>MKIMQIDLWISNYEETVAFYQHTLELPLKSWNETEATFQVGNSVLKLIKDLEARNYYYHFAFNIHANMFQKAKSWLQERVTLSTEDGEDEVEFAGRFKATSCYFEDPAGNIVEYIARDGIAPSSESTHFSTRNVIEISEIGLTTKNILNSAEQILHLGIPPQDGKIVDEVDYLNFMGEQEDGAYILLGPVGRTWFFSHKKSIESPVTIYTDRGIISNLL</sequence>
<dbReference type="EMBL" id="JACSQO010000008">
    <property type="protein sequence ID" value="MBD7945426.1"/>
    <property type="molecule type" value="Genomic_DNA"/>
</dbReference>
<dbReference type="PROSITE" id="PS51819">
    <property type="entry name" value="VOC"/>
    <property type="match status" value="1"/>
</dbReference>
<dbReference type="InterPro" id="IPR040553">
    <property type="entry name" value="TxDE"/>
</dbReference>
<dbReference type="InterPro" id="IPR029068">
    <property type="entry name" value="Glyas_Bleomycin-R_OHBP_Dase"/>
</dbReference>
<gene>
    <name evidence="2" type="ORF">H9650_14965</name>
</gene>
<name>A0ABR8RCE2_9BACI</name>
<reference evidence="2 3" key="1">
    <citation type="submission" date="2020-08" db="EMBL/GenBank/DDBJ databases">
        <title>A Genomic Blueprint of the Chicken Gut Microbiome.</title>
        <authorList>
            <person name="Gilroy R."/>
            <person name="Ravi A."/>
            <person name="Getino M."/>
            <person name="Pursley I."/>
            <person name="Horton D.L."/>
            <person name="Alikhan N.-F."/>
            <person name="Baker D."/>
            <person name="Gharbi K."/>
            <person name="Hall N."/>
            <person name="Watson M."/>
            <person name="Adriaenssens E.M."/>
            <person name="Foster-Nyarko E."/>
            <person name="Jarju S."/>
            <person name="Secka A."/>
            <person name="Antonio M."/>
            <person name="Oren A."/>
            <person name="Chaudhuri R."/>
            <person name="La Ragione R.M."/>
            <person name="Hildebrand F."/>
            <person name="Pallen M.J."/>
        </authorList>
    </citation>
    <scope>NUCLEOTIDE SEQUENCE [LARGE SCALE GENOMIC DNA]</scope>
    <source>
        <strain evidence="2 3">Sa2BUA9</strain>
    </source>
</reference>
<evidence type="ECO:0000313" key="3">
    <source>
        <dbReference type="Proteomes" id="UP000640786"/>
    </source>
</evidence>
<dbReference type="Gene3D" id="3.10.180.10">
    <property type="entry name" value="2,3-Dihydroxybiphenyl 1,2-Dioxygenase, domain 1"/>
    <property type="match status" value="1"/>
</dbReference>
<accession>A0ABR8RCE2</accession>
<organism evidence="2 3">
    <name type="scientific">Psychrobacillus faecigallinarum</name>
    <dbReference type="NCBI Taxonomy" id="2762235"/>
    <lineage>
        <taxon>Bacteria</taxon>
        <taxon>Bacillati</taxon>
        <taxon>Bacillota</taxon>
        <taxon>Bacilli</taxon>
        <taxon>Bacillales</taxon>
        <taxon>Bacillaceae</taxon>
        <taxon>Psychrobacillus</taxon>
    </lineage>
</organism>
<keyword evidence="3" id="KW-1185">Reference proteome</keyword>
<protein>
    <recommendedName>
        <fullName evidence="1">VOC domain-containing protein</fullName>
    </recommendedName>
</protein>
<proteinExistence type="predicted"/>
<dbReference type="SUPFAM" id="SSF54593">
    <property type="entry name" value="Glyoxalase/Bleomycin resistance protein/Dihydroxybiphenyl dioxygenase"/>
    <property type="match status" value="1"/>
</dbReference>
<comment type="caution">
    <text evidence="2">The sequence shown here is derived from an EMBL/GenBank/DDBJ whole genome shotgun (WGS) entry which is preliminary data.</text>
</comment>
<dbReference type="InterPro" id="IPR037523">
    <property type="entry name" value="VOC_core"/>
</dbReference>
<dbReference type="Pfam" id="PF18711">
    <property type="entry name" value="TxDE"/>
    <property type="match status" value="1"/>
</dbReference>
<evidence type="ECO:0000259" key="1">
    <source>
        <dbReference type="PROSITE" id="PS51819"/>
    </source>
</evidence>